<dbReference type="InterPro" id="IPR052712">
    <property type="entry name" value="Acid_resist_chaperone_HdeD"/>
</dbReference>
<name>A0ABS9LC81_9MICC</name>
<organism evidence="2 3">
    <name type="scientific">Arthrobacter hankyongi</name>
    <dbReference type="NCBI Taxonomy" id="2904801"/>
    <lineage>
        <taxon>Bacteria</taxon>
        <taxon>Bacillati</taxon>
        <taxon>Actinomycetota</taxon>
        <taxon>Actinomycetes</taxon>
        <taxon>Micrococcales</taxon>
        <taxon>Micrococcaceae</taxon>
        <taxon>Arthrobacter</taxon>
    </lineage>
</organism>
<feature type="transmembrane region" description="Helical" evidence="1">
    <location>
        <begin position="100"/>
        <end position="122"/>
    </location>
</feature>
<keyword evidence="1" id="KW-0472">Membrane</keyword>
<gene>
    <name evidence="2" type="ORF">LVY72_20560</name>
</gene>
<reference evidence="2" key="1">
    <citation type="submission" date="2022-01" db="EMBL/GenBank/DDBJ databases">
        <authorList>
            <person name="Jo J.-H."/>
            <person name="Im W.-T."/>
        </authorList>
    </citation>
    <scope>NUCLEOTIDE SEQUENCE</scope>
    <source>
        <strain evidence="2">I2-34</strain>
    </source>
</reference>
<evidence type="ECO:0000256" key="1">
    <source>
        <dbReference type="SAM" id="Phobius"/>
    </source>
</evidence>
<keyword evidence="1" id="KW-1133">Transmembrane helix</keyword>
<proteinExistence type="predicted"/>
<keyword evidence="1" id="KW-0812">Transmembrane</keyword>
<dbReference type="RefSeq" id="WP_237826009.1">
    <property type="nucleotide sequence ID" value="NZ_JAKLTQ010000022.1"/>
</dbReference>
<accession>A0ABS9LC81</accession>
<dbReference type="Proteomes" id="UP001165368">
    <property type="component" value="Unassembled WGS sequence"/>
</dbReference>
<evidence type="ECO:0000313" key="3">
    <source>
        <dbReference type="Proteomes" id="UP001165368"/>
    </source>
</evidence>
<comment type="caution">
    <text evidence="2">The sequence shown here is derived from an EMBL/GenBank/DDBJ whole genome shotgun (WGS) entry which is preliminary data.</text>
</comment>
<sequence>MLEVVYVRPTKGSGAALIIRGILAILFGIAVIVWPQASVLVLVVLFGIFAIADGITAIVHWATQRRAWDGRRYSGWVLAGGIISVLAGIVALVWPDRTALAVSFIIGLWALLLGLTQIVLAIAARKVVLGWWLGLVGGILAVLIGLLLTFNPAVGILGFLGFLAAFAWLFGLILVAAGIHTWQLARRLD</sequence>
<feature type="transmembrane region" description="Helical" evidence="1">
    <location>
        <begin position="156"/>
        <end position="179"/>
    </location>
</feature>
<feature type="transmembrane region" description="Helical" evidence="1">
    <location>
        <begin position="73"/>
        <end position="94"/>
    </location>
</feature>
<dbReference type="EMBL" id="JAKLTQ010000022">
    <property type="protein sequence ID" value="MCG2624286.1"/>
    <property type="molecule type" value="Genomic_DNA"/>
</dbReference>
<dbReference type="Pfam" id="PF03729">
    <property type="entry name" value="DUF308"/>
    <property type="match status" value="1"/>
</dbReference>
<keyword evidence="3" id="KW-1185">Reference proteome</keyword>
<evidence type="ECO:0000313" key="2">
    <source>
        <dbReference type="EMBL" id="MCG2624286.1"/>
    </source>
</evidence>
<dbReference type="PANTHER" id="PTHR34989:SF1">
    <property type="entry name" value="PROTEIN HDED"/>
    <property type="match status" value="1"/>
</dbReference>
<feature type="transmembrane region" description="Helical" evidence="1">
    <location>
        <begin position="40"/>
        <end position="61"/>
    </location>
</feature>
<dbReference type="PANTHER" id="PTHR34989">
    <property type="entry name" value="PROTEIN HDED"/>
    <property type="match status" value="1"/>
</dbReference>
<protein>
    <submittedName>
        <fullName evidence="2">DUF308 domain-containing protein</fullName>
    </submittedName>
</protein>
<dbReference type="InterPro" id="IPR005325">
    <property type="entry name" value="DUF308_memb"/>
</dbReference>
<feature type="transmembrane region" description="Helical" evidence="1">
    <location>
        <begin position="129"/>
        <end position="150"/>
    </location>
</feature>
<feature type="transmembrane region" description="Helical" evidence="1">
    <location>
        <begin position="12"/>
        <end position="34"/>
    </location>
</feature>